<sequence length="397" mass="45218">MPSTAPIKRACNKQGQFTSELLETKHQAQLAAGFQTDLGFDSRSLPSTFAPTPGLLPRVLVDSCIYYFFRHVYPSEPVLHRQQAQKAIDQMCSSTEAYCMIAALCAYVMIHAHYKPPVSVLPRPEMANESNVKIGHVLLEESIRVRKGYKHQDNPSNLTVLTSWFYSECCFGLAEKYTPWTYLREATTQAQLLGMHDEDNYKGDPLDASHMRILYWVLFIAERTYALHDKRPTSLYATIYPPSLDEVASDRSFIVGLQIMIKMFQIIGDRFIRVWNEPQDNDTDVLWIPQIYKQMLKAVPKILACANGQRIEIHTTNVWLYLKIWQLSNLKYSLHEEDSFYDHLISIFDGEQIVLSIQSISKLLCEQDVTTLGKGLVISVQALLSLAVIASIAPAQY</sequence>
<accession>A0A364MSU3</accession>
<dbReference type="Pfam" id="PF04082">
    <property type="entry name" value="Fungal_trans"/>
    <property type="match status" value="1"/>
</dbReference>
<dbReference type="Proteomes" id="UP000249619">
    <property type="component" value="Unassembled WGS sequence"/>
</dbReference>
<dbReference type="AlphaFoldDB" id="A0A364MSU3"/>
<keyword evidence="4" id="KW-1185">Reference proteome</keyword>
<reference evidence="4" key="1">
    <citation type="submission" date="2018-05" db="EMBL/GenBank/DDBJ databases">
        <title>Draft genome sequence of Stemphylium lycopersici strain CIDEFI 213.</title>
        <authorList>
            <person name="Medina R."/>
            <person name="Franco M.E.E."/>
            <person name="Lucentini C.G."/>
            <person name="Saparrat M.C.N."/>
            <person name="Balatti P.A."/>
        </authorList>
    </citation>
    <scope>NUCLEOTIDE SEQUENCE [LARGE SCALE GENOMIC DNA]</scope>
    <source>
        <strain evidence="4">CIDEFI 213</strain>
    </source>
</reference>
<dbReference type="InterPro" id="IPR050797">
    <property type="entry name" value="Carb_Metab_Trans_Reg"/>
</dbReference>
<feature type="domain" description="Xylanolytic transcriptional activator regulatory" evidence="2">
    <location>
        <begin position="66"/>
        <end position="237"/>
    </location>
</feature>
<evidence type="ECO:0000259" key="2">
    <source>
        <dbReference type="Pfam" id="PF04082"/>
    </source>
</evidence>
<keyword evidence="1" id="KW-0539">Nucleus</keyword>
<dbReference type="PANTHER" id="PTHR31668:SF20">
    <property type="entry name" value="ZN(II)2CYS6 TRANSCRIPTION FACTOR (EUROFUNG)"/>
    <property type="match status" value="1"/>
</dbReference>
<proteinExistence type="predicted"/>
<evidence type="ECO:0000313" key="3">
    <source>
        <dbReference type="EMBL" id="RAR02000.1"/>
    </source>
</evidence>
<evidence type="ECO:0000256" key="1">
    <source>
        <dbReference type="ARBA" id="ARBA00023242"/>
    </source>
</evidence>
<dbReference type="CDD" id="cd12148">
    <property type="entry name" value="fungal_TF_MHR"/>
    <property type="match status" value="1"/>
</dbReference>
<dbReference type="GO" id="GO:0008270">
    <property type="term" value="F:zinc ion binding"/>
    <property type="evidence" value="ECO:0007669"/>
    <property type="project" value="InterPro"/>
</dbReference>
<dbReference type="EMBL" id="QGDH01000236">
    <property type="protein sequence ID" value="RAR02000.1"/>
    <property type="molecule type" value="Genomic_DNA"/>
</dbReference>
<dbReference type="GO" id="GO:0006351">
    <property type="term" value="P:DNA-templated transcription"/>
    <property type="evidence" value="ECO:0007669"/>
    <property type="project" value="InterPro"/>
</dbReference>
<dbReference type="GO" id="GO:0003677">
    <property type="term" value="F:DNA binding"/>
    <property type="evidence" value="ECO:0007669"/>
    <property type="project" value="InterPro"/>
</dbReference>
<gene>
    <name evidence="3" type="ORF">DDE83_008724</name>
</gene>
<dbReference type="STRING" id="183478.A0A364MSU3"/>
<evidence type="ECO:0000313" key="4">
    <source>
        <dbReference type="Proteomes" id="UP000249619"/>
    </source>
</evidence>
<dbReference type="OrthoDB" id="4132249at2759"/>
<dbReference type="PANTHER" id="PTHR31668">
    <property type="entry name" value="GLUCOSE TRANSPORT TRANSCRIPTION REGULATOR RGT1-RELATED-RELATED"/>
    <property type="match status" value="1"/>
</dbReference>
<comment type="caution">
    <text evidence="3">The sequence shown here is derived from an EMBL/GenBank/DDBJ whole genome shotgun (WGS) entry which is preliminary data.</text>
</comment>
<organism evidence="3 4">
    <name type="scientific">Stemphylium lycopersici</name>
    <name type="common">Tomato gray leaf spot disease fungus</name>
    <name type="synonym">Thyrospora lycopersici</name>
    <dbReference type="NCBI Taxonomy" id="183478"/>
    <lineage>
        <taxon>Eukaryota</taxon>
        <taxon>Fungi</taxon>
        <taxon>Dikarya</taxon>
        <taxon>Ascomycota</taxon>
        <taxon>Pezizomycotina</taxon>
        <taxon>Dothideomycetes</taxon>
        <taxon>Pleosporomycetidae</taxon>
        <taxon>Pleosporales</taxon>
        <taxon>Pleosporineae</taxon>
        <taxon>Pleosporaceae</taxon>
        <taxon>Stemphylium</taxon>
    </lineage>
</organism>
<protein>
    <submittedName>
        <fullName evidence="3">Transcription factor Pf2</fullName>
    </submittedName>
</protein>
<dbReference type="InterPro" id="IPR007219">
    <property type="entry name" value="XnlR_reg_dom"/>
</dbReference>
<name>A0A364MSU3_STELY</name>